<gene>
    <name evidence="1" type="ORF">SNOG_14718</name>
</gene>
<organism evidence="1 2">
    <name type="scientific">Phaeosphaeria nodorum (strain SN15 / ATCC MYA-4574 / FGSC 10173)</name>
    <name type="common">Glume blotch fungus</name>
    <name type="synonym">Parastagonospora nodorum</name>
    <dbReference type="NCBI Taxonomy" id="321614"/>
    <lineage>
        <taxon>Eukaryota</taxon>
        <taxon>Fungi</taxon>
        <taxon>Dikarya</taxon>
        <taxon>Ascomycota</taxon>
        <taxon>Pezizomycotina</taxon>
        <taxon>Dothideomycetes</taxon>
        <taxon>Pleosporomycetidae</taxon>
        <taxon>Pleosporales</taxon>
        <taxon>Pleosporineae</taxon>
        <taxon>Phaeosphaeriaceae</taxon>
        <taxon>Parastagonospora</taxon>
    </lineage>
</organism>
<accession>Q0U0L1</accession>
<dbReference type="KEGG" id="pno:SNOG_14718"/>
<evidence type="ECO:0000313" key="2">
    <source>
        <dbReference type="Proteomes" id="UP000001055"/>
    </source>
</evidence>
<dbReference type="AlphaFoldDB" id="Q0U0L1"/>
<reference evidence="2" key="1">
    <citation type="journal article" date="2007" name="Plant Cell">
        <title>Dothideomycete-plant interactions illuminated by genome sequencing and EST analysis of the wheat pathogen Stagonospora nodorum.</title>
        <authorList>
            <person name="Hane J.K."/>
            <person name="Lowe R.G."/>
            <person name="Solomon P.S."/>
            <person name="Tan K.C."/>
            <person name="Schoch C.L."/>
            <person name="Spatafora J.W."/>
            <person name="Crous P.W."/>
            <person name="Kodira C."/>
            <person name="Birren B.W."/>
            <person name="Galagan J.E."/>
            <person name="Torriani S.F."/>
            <person name="McDonald B.A."/>
            <person name="Oliver R.P."/>
        </authorList>
    </citation>
    <scope>NUCLEOTIDE SEQUENCE [LARGE SCALE GENOMIC DNA]</scope>
    <source>
        <strain evidence="2">SN15 / ATCC MYA-4574 / FGSC 10173</strain>
    </source>
</reference>
<dbReference type="VEuPathDB" id="FungiDB:JI435_445360"/>
<proteinExistence type="predicted"/>
<dbReference type="RefSeq" id="XP_001804900.1">
    <property type="nucleotide sequence ID" value="XM_001804848.1"/>
</dbReference>
<dbReference type="HOGENOM" id="CLU_1571213_0_0_1"/>
<sequence length="170" mass="18412">MDTTNHKSIGHAATQPAHVQIRLVLDTIKALGDDIRKWSVTARSLRHGGNVDVEDGQGNLIGTAPKLALLVVSTIFRQHFEDKKQTLGKVKESILPTIDKACRGCHFSRGSNMMIGQPDYQPGHSRSLSPNIDLIKVCYASIKLGMGAICPALSAVPTRVTFGYRTPNPG</sequence>
<dbReference type="Proteomes" id="UP000001055">
    <property type="component" value="Unassembled WGS sequence"/>
</dbReference>
<dbReference type="EMBL" id="CH445357">
    <property type="protein sequence ID" value="EAT77910.2"/>
    <property type="molecule type" value="Genomic_DNA"/>
</dbReference>
<dbReference type="InParanoid" id="Q0U0L1"/>
<name>Q0U0L1_PHANO</name>
<evidence type="ECO:0000313" key="1">
    <source>
        <dbReference type="EMBL" id="EAT77910.2"/>
    </source>
</evidence>
<protein>
    <submittedName>
        <fullName evidence="1">Uncharacterized protein</fullName>
    </submittedName>
</protein>
<dbReference type="GeneID" id="5981826"/>